<evidence type="ECO:0000256" key="1">
    <source>
        <dbReference type="SAM" id="MobiDB-lite"/>
    </source>
</evidence>
<feature type="compositionally biased region" description="Basic and acidic residues" evidence="1">
    <location>
        <begin position="1"/>
        <end position="12"/>
    </location>
</feature>
<reference evidence="2 3" key="1">
    <citation type="submission" date="2020-07" db="EMBL/GenBank/DDBJ databases">
        <title>Sequencing the genomes of 1000 actinobacteria strains.</title>
        <authorList>
            <person name="Klenk H.-P."/>
        </authorList>
    </citation>
    <scope>NUCLEOTIDE SEQUENCE [LARGE SCALE GENOMIC DNA]</scope>
    <source>
        <strain evidence="2 3">DSM 44442</strain>
    </source>
</reference>
<dbReference type="EMBL" id="JACCFS010000001">
    <property type="protein sequence ID" value="NYJ34999.1"/>
    <property type="molecule type" value="Genomic_DNA"/>
</dbReference>
<organism evidence="2 3">
    <name type="scientific">Nocardiopsis aegyptia</name>
    <dbReference type="NCBI Taxonomy" id="220378"/>
    <lineage>
        <taxon>Bacteria</taxon>
        <taxon>Bacillati</taxon>
        <taxon>Actinomycetota</taxon>
        <taxon>Actinomycetes</taxon>
        <taxon>Streptosporangiales</taxon>
        <taxon>Nocardiopsidaceae</taxon>
        <taxon>Nocardiopsis</taxon>
    </lineage>
</organism>
<comment type="caution">
    <text evidence="2">The sequence shown here is derived from an EMBL/GenBank/DDBJ whole genome shotgun (WGS) entry which is preliminary data.</text>
</comment>
<feature type="region of interest" description="Disordered" evidence="1">
    <location>
        <begin position="1"/>
        <end position="25"/>
    </location>
</feature>
<accession>A0A7Z0JB20</accession>
<proteinExistence type="predicted"/>
<name>A0A7Z0JB20_9ACTN</name>
<dbReference type="AlphaFoldDB" id="A0A7Z0JB20"/>
<dbReference type="Proteomes" id="UP000572051">
    <property type="component" value="Unassembled WGS sequence"/>
</dbReference>
<evidence type="ECO:0000313" key="2">
    <source>
        <dbReference type="EMBL" id="NYJ34999.1"/>
    </source>
</evidence>
<sequence length="256" mass="27381">MRLRHRPADRNRITAGRRPHTEEAGTVVRSLALPVALSSVVMVSACGGGGEEETGGPGSEAAAELHDAQILSLHDATLMPEGSESGVYSELVTVQYSEEVRASTELDKPECVDAANRWGDLDGVQDAPASIAAYEWSEGALSHMLVRLEPSVAEEAMATEPPESCSSYSATYEDGTSSEYGVSELDLPAFADESRAFAIEVTSADEQNNMYSVMYRNGGLLGTTSILGTGDQEDYEDMLVEFTEASIERQGQMLDG</sequence>
<protein>
    <submittedName>
        <fullName evidence="2">Uncharacterized protein</fullName>
    </submittedName>
</protein>
<evidence type="ECO:0000313" key="3">
    <source>
        <dbReference type="Proteomes" id="UP000572051"/>
    </source>
</evidence>
<keyword evidence="3" id="KW-1185">Reference proteome</keyword>
<gene>
    <name evidence="2" type="ORF">HNR10_002880</name>
</gene>